<evidence type="ECO:0000256" key="3">
    <source>
        <dbReference type="SAM" id="Phobius"/>
    </source>
</evidence>
<feature type="transmembrane region" description="Helical" evidence="3">
    <location>
        <begin position="36"/>
        <end position="61"/>
    </location>
</feature>
<evidence type="ECO:0000256" key="2">
    <source>
        <dbReference type="SAM" id="MobiDB-lite"/>
    </source>
</evidence>
<dbReference type="InterPro" id="IPR040853">
    <property type="entry name" value="RapA2_cadherin-like"/>
</dbReference>
<feature type="region of interest" description="Disordered" evidence="2">
    <location>
        <begin position="63"/>
        <end position="164"/>
    </location>
</feature>
<dbReference type="Gene3D" id="2.130.10.10">
    <property type="entry name" value="YVTN repeat-like/Quinoprotein amine dehydrogenase"/>
    <property type="match status" value="3"/>
</dbReference>
<keyword evidence="7" id="KW-1185">Reference proteome</keyword>
<dbReference type="InterPro" id="IPR011044">
    <property type="entry name" value="Quino_amine_DH_bsu"/>
</dbReference>
<feature type="compositionally biased region" description="Low complexity" evidence="2">
    <location>
        <begin position="63"/>
        <end position="87"/>
    </location>
</feature>
<dbReference type="NCBIfam" id="TIGR02276">
    <property type="entry name" value="beta_rpt_yvtn"/>
    <property type="match status" value="3"/>
</dbReference>
<dbReference type="InterPro" id="IPR011964">
    <property type="entry name" value="YVTN_b-propeller_repeat"/>
</dbReference>
<name>A0ABM7IGC0_9MYCO</name>
<feature type="domain" description="YNCE-like beta-propeller" evidence="5">
    <location>
        <begin position="542"/>
        <end position="630"/>
    </location>
</feature>
<evidence type="ECO:0008006" key="8">
    <source>
        <dbReference type="Google" id="ProtNLM"/>
    </source>
</evidence>
<gene>
    <name evidence="6" type="ORF">MAUB_37130</name>
</gene>
<keyword evidence="1" id="KW-0732">Signal</keyword>
<feature type="domain" description="RapA2 cadherin-like" evidence="4">
    <location>
        <begin position="255"/>
        <end position="301"/>
    </location>
</feature>
<dbReference type="PANTHER" id="PTHR47197">
    <property type="entry name" value="PROTEIN NIRF"/>
    <property type="match status" value="1"/>
</dbReference>
<dbReference type="Pfam" id="PF17803">
    <property type="entry name" value="Cadherin_4"/>
    <property type="match status" value="1"/>
</dbReference>
<dbReference type="SUPFAM" id="SSF50969">
    <property type="entry name" value="YVTN repeat-like/Quinoprotein amine dehydrogenase"/>
    <property type="match status" value="1"/>
</dbReference>
<dbReference type="PANTHER" id="PTHR47197:SF3">
    <property type="entry name" value="DIHYDRO-HEME D1 DEHYDROGENASE"/>
    <property type="match status" value="1"/>
</dbReference>
<evidence type="ECO:0000259" key="5">
    <source>
        <dbReference type="Pfam" id="PF21783"/>
    </source>
</evidence>
<reference evidence="6 7" key="1">
    <citation type="journal article" date="2019" name="Emerg. Microbes Infect.">
        <title>Comprehensive subspecies identification of 175 nontuberculous mycobacteria species based on 7547 genomic profiles.</title>
        <authorList>
            <person name="Matsumoto Y."/>
            <person name="Kinjo T."/>
            <person name="Motooka D."/>
            <person name="Nabeya D."/>
            <person name="Jung N."/>
            <person name="Uechi K."/>
            <person name="Horii T."/>
            <person name="Iida T."/>
            <person name="Fujita J."/>
            <person name="Nakamura S."/>
        </authorList>
    </citation>
    <scope>NUCLEOTIDE SEQUENCE [LARGE SCALE GENOMIC DNA]</scope>
    <source>
        <strain evidence="6 7">JCM 15296</strain>
    </source>
</reference>
<keyword evidence="3" id="KW-0472">Membrane</keyword>
<feature type="compositionally biased region" description="Polar residues" evidence="2">
    <location>
        <begin position="105"/>
        <end position="122"/>
    </location>
</feature>
<proteinExistence type="predicted"/>
<keyword evidence="3" id="KW-1133">Transmembrane helix</keyword>
<accession>A0ABM7IGC0</accession>
<feature type="compositionally biased region" description="Basic residues" evidence="2">
    <location>
        <begin position="1"/>
        <end position="12"/>
    </location>
</feature>
<dbReference type="Proteomes" id="UP000465609">
    <property type="component" value="Chromosome"/>
</dbReference>
<feature type="region of interest" description="Disordered" evidence="2">
    <location>
        <begin position="1"/>
        <end position="26"/>
    </location>
</feature>
<dbReference type="InterPro" id="IPR051200">
    <property type="entry name" value="Host-pathogen_enzymatic-act"/>
</dbReference>
<sequence length="642" mass="64332">MSRHRIANRAKASRLAQRRTTTGHRDARELRHHGEIAAWLGAGVLTLGVGTAVAAPAVAYADTTHHSGSTPTGSDPSGPKSGSTTGTRPLTMARGLGRLPRVAATTKNVPAADTSTTTQPTPASEKRLTPAAAGGHPGTSGPSNGPSTRTATTPPPTGSTPRLHPTVLSAAVPTTSPLAAVSTPPVTAPVASVSPWQPLINLIANTLVTFTGMNPTTPTPAAGNILQLVAYSAARWLEDTFNPAGIPQAGTPTVGAPDTVTGTVTGHVVFTDAAGAPLTYRASTDPSQGTVTINSDGVYTYTPTDAARLGALGGGAGEIRIIAYNDVQSSAIAVAVPVSPPTLANVTIPVSGGPQLLALNSSGGELVVSDTTGNTVSVINTHTRAVVATIPVSQLPAGVAVSPDGTVAYVASHDTVSVVALANNTVVATIPFNSLSPQFVTFTPDGKTVWVDVLPNSNAFNVASINTSTDTITSFNTVGDGTGMFGMIALDPKGCGGQGCLYVPDVLHAAVDVMSLGNKTTIASIGVGQHPGGAALSPDDGRLYVTNISDNTVSVINTATNTVIATVPVGKNPTGVAVSPDGSVVYVADALSNTVTAINTATNAVITTIPAGNDPVGLTISPDGTQLYVADMAGNTVSVISV</sequence>
<organism evidence="6 7">
    <name type="scientific">Mycolicibacterium aubagnense</name>
    <dbReference type="NCBI Taxonomy" id="319707"/>
    <lineage>
        <taxon>Bacteria</taxon>
        <taxon>Bacillati</taxon>
        <taxon>Actinomycetota</taxon>
        <taxon>Actinomycetes</taxon>
        <taxon>Mycobacteriales</taxon>
        <taxon>Mycobacteriaceae</taxon>
        <taxon>Mycolicibacterium</taxon>
    </lineage>
</organism>
<keyword evidence="3" id="KW-0812">Transmembrane</keyword>
<dbReference type="EMBL" id="AP022577">
    <property type="protein sequence ID" value="BBX85840.1"/>
    <property type="molecule type" value="Genomic_DNA"/>
</dbReference>
<evidence type="ECO:0000256" key="1">
    <source>
        <dbReference type="ARBA" id="ARBA00022729"/>
    </source>
</evidence>
<dbReference type="InterPro" id="IPR015943">
    <property type="entry name" value="WD40/YVTN_repeat-like_dom_sf"/>
</dbReference>
<evidence type="ECO:0000259" key="4">
    <source>
        <dbReference type="Pfam" id="PF17803"/>
    </source>
</evidence>
<dbReference type="RefSeq" id="WP_138228250.1">
    <property type="nucleotide sequence ID" value="NZ_AP022577.1"/>
</dbReference>
<dbReference type="InterPro" id="IPR048433">
    <property type="entry name" value="YNCE-like_beta-prop"/>
</dbReference>
<dbReference type="Pfam" id="PF21783">
    <property type="entry name" value="YNCE"/>
    <property type="match status" value="1"/>
</dbReference>
<evidence type="ECO:0000313" key="6">
    <source>
        <dbReference type="EMBL" id="BBX85840.1"/>
    </source>
</evidence>
<evidence type="ECO:0000313" key="7">
    <source>
        <dbReference type="Proteomes" id="UP000465609"/>
    </source>
</evidence>
<protein>
    <recommendedName>
        <fullName evidence="8">YVTN family beta-propeller protein</fullName>
    </recommendedName>
</protein>